<dbReference type="SUPFAM" id="SSF142906">
    <property type="entry name" value="YjbR-like"/>
    <property type="match status" value="1"/>
</dbReference>
<organism evidence="1 2">
    <name type="scientific">Microbacterium oryzae</name>
    <dbReference type="NCBI Taxonomy" id="743009"/>
    <lineage>
        <taxon>Bacteria</taxon>
        <taxon>Bacillati</taxon>
        <taxon>Actinomycetota</taxon>
        <taxon>Actinomycetes</taxon>
        <taxon>Micrococcales</taxon>
        <taxon>Microbacteriaceae</taxon>
        <taxon>Microbacterium</taxon>
    </lineage>
</organism>
<dbReference type="PANTHER" id="PTHR35145:SF1">
    <property type="entry name" value="CYTOPLASMIC PROTEIN"/>
    <property type="match status" value="1"/>
</dbReference>
<dbReference type="AlphaFoldDB" id="A0A6I6E387"/>
<reference evidence="1 2" key="1">
    <citation type="submission" date="2018-09" db="EMBL/GenBank/DDBJ databases">
        <title>Whole genome sequencing of Microbacterium oryzae strain MB-10T.</title>
        <authorList>
            <person name="Das S.K."/>
        </authorList>
    </citation>
    <scope>NUCLEOTIDE SEQUENCE [LARGE SCALE GENOMIC DNA]</scope>
    <source>
        <strain evidence="1 2">MB-10</strain>
    </source>
</reference>
<name>A0A6I6E387_9MICO</name>
<evidence type="ECO:0000313" key="2">
    <source>
        <dbReference type="Proteomes" id="UP000422989"/>
    </source>
</evidence>
<evidence type="ECO:0000313" key="1">
    <source>
        <dbReference type="EMBL" id="QGU28389.1"/>
    </source>
</evidence>
<dbReference type="EMBL" id="CP032550">
    <property type="protein sequence ID" value="QGU28389.1"/>
    <property type="molecule type" value="Genomic_DNA"/>
</dbReference>
<dbReference type="InterPro" id="IPR038056">
    <property type="entry name" value="YjbR-like_sf"/>
</dbReference>
<dbReference type="RefSeq" id="WP_156242927.1">
    <property type="nucleotide sequence ID" value="NZ_BAAAZL010000004.1"/>
</dbReference>
<sequence>MDAPALASVAFEVGEQFPAVTREQPFGPDVEVLKVRGRVFLLVMGTPERPLVTVKTDPYDGEQLRGAFPDIAPGYHMNKRHWISVSPDGPVDDDMLRELVTDSYRLVVAGLPARERPVDPERFGLPG</sequence>
<dbReference type="Pfam" id="PF04237">
    <property type="entry name" value="YjbR"/>
    <property type="match status" value="1"/>
</dbReference>
<dbReference type="InterPro" id="IPR058532">
    <property type="entry name" value="YjbR/MT2646/Rv2570-like"/>
</dbReference>
<dbReference type="PANTHER" id="PTHR35145">
    <property type="entry name" value="CYTOPLASMIC PROTEIN-RELATED"/>
    <property type="match status" value="1"/>
</dbReference>
<keyword evidence="2" id="KW-1185">Reference proteome</keyword>
<dbReference type="Proteomes" id="UP000422989">
    <property type="component" value="Chromosome"/>
</dbReference>
<dbReference type="GO" id="GO:0003677">
    <property type="term" value="F:DNA binding"/>
    <property type="evidence" value="ECO:0007669"/>
    <property type="project" value="UniProtKB-KW"/>
</dbReference>
<dbReference type="Gene3D" id="3.90.1150.30">
    <property type="match status" value="1"/>
</dbReference>
<dbReference type="KEGG" id="moj:D7D94_12430"/>
<dbReference type="OrthoDB" id="3194910at2"/>
<protein>
    <submittedName>
        <fullName evidence="1">MmcQ/YjbR family DNA-binding protein</fullName>
    </submittedName>
</protein>
<proteinExistence type="predicted"/>
<dbReference type="InterPro" id="IPR007351">
    <property type="entry name" value="YjbR"/>
</dbReference>
<keyword evidence="1" id="KW-0238">DNA-binding</keyword>
<gene>
    <name evidence="1" type="ORF">D7D94_12430</name>
</gene>
<accession>A0A6I6E387</accession>